<dbReference type="RefSeq" id="WP_025650423.1">
    <property type="nucleotide sequence ID" value="NZ_BDDG01000001.1"/>
</dbReference>
<gene>
    <name evidence="1" type="ORF">BACVE_001965</name>
</gene>
<sequence>MKFKKVLTYSFGTIVLLSGLVTTNALAKGDTKDTGYYLEMPKGFGANNYTGSRTKYNDSSVYQKNSWIGRDRKINLWIVNKDKKDVSGGRYVVVSSGQHKNIPNVAIEKNHGKALGVRIAGEVQGPPNAVVIAAKGVWSPDSRR</sequence>
<dbReference type="Proteomes" id="UP000587477">
    <property type="component" value="Chromosome"/>
</dbReference>
<protein>
    <recommendedName>
        <fullName evidence="3">DUF2712 domain-containing protein</fullName>
    </recommendedName>
</protein>
<organism evidence="1 2">
    <name type="scientific">Bacillus velezensis</name>
    <dbReference type="NCBI Taxonomy" id="492670"/>
    <lineage>
        <taxon>Bacteria</taxon>
        <taxon>Bacillati</taxon>
        <taxon>Bacillota</taxon>
        <taxon>Bacilli</taxon>
        <taxon>Bacillales</taxon>
        <taxon>Bacillaceae</taxon>
        <taxon>Bacillus</taxon>
        <taxon>Bacillus amyloliquefaciens group</taxon>
    </lineage>
</organism>
<dbReference type="AlphaFoldDB" id="A0A1D9PPR7"/>
<evidence type="ECO:0000313" key="2">
    <source>
        <dbReference type="Proteomes" id="UP000587477"/>
    </source>
</evidence>
<proteinExistence type="predicted"/>
<reference evidence="2" key="1">
    <citation type="submission" date="2020-10" db="EMBL/GenBank/DDBJ databases">
        <title>Complete genome sequence of Bacillus velezensis NST6.</title>
        <authorList>
            <person name="Choi J."/>
        </authorList>
    </citation>
    <scope>NUCLEOTIDE SEQUENCE [LARGE SCALE GENOMIC DNA]</scope>
    <source>
        <strain evidence="2">NST6</strain>
    </source>
</reference>
<name>A0A1D9PPR7_BACVE</name>
<evidence type="ECO:0000313" key="1">
    <source>
        <dbReference type="EMBL" id="QOY26954.1"/>
    </source>
</evidence>
<dbReference type="EMBL" id="CP063687">
    <property type="protein sequence ID" value="QOY26954.1"/>
    <property type="molecule type" value="Genomic_DNA"/>
</dbReference>
<evidence type="ECO:0008006" key="3">
    <source>
        <dbReference type="Google" id="ProtNLM"/>
    </source>
</evidence>
<accession>A0A1D9PPR7</accession>
<dbReference type="GeneID" id="75093459"/>